<keyword evidence="4" id="KW-0547">Nucleotide-binding</keyword>
<dbReference type="GO" id="GO:0005524">
    <property type="term" value="F:ATP binding"/>
    <property type="evidence" value="ECO:0007669"/>
    <property type="project" value="UniProtKB-KW"/>
</dbReference>
<keyword evidence="3 9" id="KW-0812">Transmembrane</keyword>
<dbReference type="AlphaFoldDB" id="A0A0C1QJQ7"/>
<dbReference type="InterPro" id="IPR050835">
    <property type="entry name" value="ABC_transporter_sub-D"/>
</dbReference>
<dbReference type="Gene3D" id="1.20.1560.10">
    <property type="entry name" value="ABC transporter type 1, transmembrane domain"/>
    <property type="match status" value="1"/>
</dbReference>
<evidence type="ECO:0000256" key="4">
    <source>
        <dbReference type="ARBA" id="ARBA00022741"/>
    </source>
</evidence>
<reference evidence="11 12" key="1">
    <citation type="submission" date="2014-11" db="EMBL/GenBank/DDBJ databases">
        <title>A Rickettsiales Symbiont of Amoebae With Ancient Features.</title>
        <authorList>
            <person name="Schulz F."/>
            <person name="Martijn J."/>
            <person name="Wascher F."/>
            <person name="Kostanjsek R."/>
            <person name="Ettema T.J."/>
            <person name="Horn M."/>
        </authorList>
    </citation>
    <scope>NUCLEOTIDE SEQUENCE [LARGE SCALE GENOMIC DNA]</scope>
    <source>
        <strain evidence="11 12">UWC36</strain>
    </source>
</reference>
<feature type="domain" description="ABC transporter" evidence="10">
    <location>
        <begin position="406"/>
        <end position="647"/>
    </location>
</feature>
<evidence type="ECO:0000259" key="10">
    <source>
        <dbReference type="PROSITE" id="PS50893"/>
    </source>
</evidence>
<dbReference type="SUPFAM" id="SSF52540">
    <property type="entry name" value="P-loop containing nucleoside triphosphate hydrolases"/>
    <property type="match status" value="1"/>
</dbReference>
<comment type="subcellular location">
    <subcellularLocation>
        <location evidence="1">Cell membrane</location>
        <topology evidence="1">Multi-pass membrane protein</topology>
    </subcellularLocation>
</comment>
<dbReference type="GO" id="GO:0005886">
    <property type="term" value="C:plasma membrane"/>
    <property type="evidence" value="ECO:0007669"/>
    <property type="project" value="UniProtKB-SubCell"/>
</dbReference>
<evidence type="ECO:0000256" key="8">
    <source>
        <dbReference type="ARBA" id="ARBA00024725"/>
    </source>
</evidence>
<accession>A0A0C1QJQ7</accession>
<comment type="function">
    <text evidence="8">Part of an ABC transporter complex. Transmembrane domains (TMD) form a pore in the inner membrane and the ATP-binding domain (NBD) is responsible for energy generation.</text>
</comment>
<evidence type="ECO:0000256" key="5">
    <source>
        <dbReference type="ARBA" id="ARBA00022840"/>
    </source>
</evidence>
<evidence type="ECO:0000256" key="3">
    <source>
        <dbReference type="ARBA" id="ARBA00022692"/>
    </source>
</evidence>
<dbReference type="PROSITE" id="PS50893">
    <property type="entry name" value="ABC_TRANSPORTER_2"/>
    <property type="match status" value="1"/>
</dbReference>
<dbReference type="STRING" id="86105.NF27_DA00080"/>
<dbReference type="SUPFAM" id="SSF90123">
    <property type="entry name" value="ABC transporter transmembrane region"/>
    <property type="match status" value="1"/>
</dbReference>
<dbReference type="EMBL" id="JSWE01000077">
    <property type="protein sequence ID" value="KIE05744.1"/>
    <property type="molecule type" value="Genomic_DNA"/>
</dbReference>
<dbReference type="InterPro" id="IPR003439">
    <property type="entry name" value="ABC_transporter-like_ATP-bd"/>
</dbReference>
<proteinExistence type="predicted"/>
<evidence type="ECO:0000256" key="1">
    <source>
        <dbReference type="ARBA" id="ARBA00004651"/>
    </source>
</evidence>
<dbReference type="InterPro" id="IPR003593">
    <property type="entry name" value="AAA+_ATPase"/>
</dbReference>
<feature type="transmembrane region" description="Helical" evidence="9">
    <location>
        <begin position="69"/>
        <end position="90"/>
    </location>
</feature>
<evidence type="ECO:0000256" key="9">
    <source>
        <dbReference type="SAM" id="Phobius"/>
    </source>
</evidence>
<evidence type="ECO:0000256" key="2">
    <source>
        <dbReference type="ARBA" id="ARBA00022448"/>
    </source>
</evidence>
<dbReference type="Pfam" id="PF00005">
    <property type="entry name" value="ABC_tran"/>
    <property type="match status" value="1"/>
</dbReference>
<dbReference type="PATRIC" id="fig|86105.3.peg.490"/>
<keyword evidence="5" id="KW-0067">ATP-binding</keyword>
<protein>
    <recommendedName>
        <fullName evidence="10">ABC transporter domain-containing protein</fullName>
    </recommendedName>
</protein>
<evidence type="ECO:0000313" key="11">
    <source>
        <dbReference type="EMBL" id="KIE05744.1"/>
    </source>
</evidence>
<feature type="transmembrane region" description="Helical" evidence="9">
    <location>
        <begin position="122"/>
        <end position="139"/>
    </location>
</feature>
<evidence type="ECO:0000256" key="6">
    <source>
        <dbReference type="ARBA" id="ARBA00022989"/>
    </source>
</evidence>
<dbReference type="GO" id="GO:0016887">
    <property type="term" value="F:ATP hydrolysis activity"/>
    <property type="evidence" value="ECO:0007669"/>
    <property type="project" value="InterPro"/>
</dbReference>
<sequence length="647" mass="73662">MRPSPTTCTINCNTGAMMNYLYSANVRLAEFLYTPMYYVLLPANFIMLPIYNSIATYSLFESIVGRNSVIINTGIPLLISTAAGLAIYSIDTYIGSGNDSLFINYLSLNSYDINKDEQWKQFNVFILNFISFSILSELIKTIERYISDKLTLSLAREAEDATDKKVYSNQNLIKISSQSDNKNDYPNISYSCILILSRTGSYLTKGASTVIQASIGAFMLFQLHPILPILSIIYGGVTQIVGKLISKKIAELETLVTDNVNRRQKPLKQHSINESVKLVTSGAEKLNLKYLTETKSEERSLKNKKIILEKLLSFVNNTASVLNVGIRWYVSGLMFYKEIIKPGDRAIIEIGMLKINQSFSYILEIAPELANTMGHIKKVRAFQDKLKDLSNLKDDKIIKSYEEGVFKIKQLAMFKDKKLLFQVDKLECKTGDRCVIYGSTGCGKSTFFAKIKSLNITQNYIAEGYITYPDKNKEKNIILVSQEDYIPFEQSIYQFIYLPEILPKKLVELKLLKAQINDLLQEAEIFEELRYRLEPEINSSRDNIDQVNSLSGGQKKILKLIGAIVHKPSVLILDETIKSLDPGSKGRIYQMLDTYLRDTIIISSYHKDRAESKRDKFYNIECFIKNGFSAEIKYYSKKNKDIQEISL</sequence>
<evidence type="ECO:0000256" key="7">
    <source>
        <dbReference type="ARBA" id="ARBA00023136"/>
    </source>
</evidence>
<evidence type="ECO:0000313" key="12">
    <source>
        <dbReference type="Proteomes" id="UP000031258"/>
    </source>
</evidence>
<dbReference type="PANTHER" id="PTHR11384:SF59">
    <property type="entry name" value="LYSOSOMAL COBALAMIN TRANSPORTER ABCD4"/>
    <property type="match status" value="1"/>
</dbReference>
<dbReference type="InterPro" id="IPR027417">
    <property type="entry name" value="P-loop_NTPase"/>
</dbReference>
<dbReference type="InterPro" id="IPR036640">
    <property type="entry name" value="ABC1_TM_sf"/>
</dbReference>
<keyword evidence="2" id="KW-0813">Transport</keyword>
<organism evidence="11 12">
    <name type="scientific">Candidatus Jidaibacter acanthamoebae</name>
    <dbReference type="NCBI Taxonomy" id="86105"/>
    <lineage>
        <taxon>Bacteria</taxon>
        <taxon>Pseudomonadati</taxon>
        <taxon>Pseudomonadota</taxon>
        <taxon>Alphaproteobacteria</taxon>
        <taxon>Rickettsiales</taxon>
        <taxon>Candidatus Midichloriaceae</taxon>
        <taxon>Candidatus Jidaibacter</taxon>
    </lineage>
</organism>
<keyword evidence="7 9" id="KW-0472">Membrane</keyword>
<dbReference type="Proteomes" id="UP000031258">
    <property type="component" value="Unassembled WGS sequence"/>
</dbReference>
<gene>
    <name evidence="11" type="ORF">NF27_DA00080</name>
</gene>
<name>A0A0C1QJQ7_9RICK</name>
<dbReference type="SMART" id="SM00382">
    <property type="entry name" value="AAA"/>
    <property type="match status" value="1"/>
</dbReference>
<keyword evidence="12" id="KW-1185">Reference proteome</keyword>
<dbReference type="PANTHER" id="PTHR11384">
    <property type="entry name" value="ATP-BINDING CASSETTE, SUB-FAMILY D MEMBER"/>
    <property type="match status" value="1"/>
</dbReference>
<feature type="transmembrane region" description="Helical" evidence="9">
    <location>
        <begin position="36"/>
        <end position="57"/>
    </location>
</feature>
<comment type="caution">
    <text evidence="11">The sequence shown here is derived from an EMBL/GenBank/DDBJ whole genome shotgun (WGS) entry which is preliminary data.</text>
</comment>
<dbReference type="Gene3D" id="3.40.50.300">
    <property type="entry name" value="P-loop containing nucleotide triphosphate hydrolases"/>
    <property type="match status" value="1"/>
</dbReference>
<keyword evidence="6 9" id="KW-1133">Transmembrane helix</keyword>